<proteinExistence type="inferred from homology"/>
<dbReference type="Proteomes" id="UP001623232">
    <property type="component" value="Chromosome"/>
</dbReference>
<accession>A0ABZ2XU52</accession>
<dbReference type="InterPro" id="IPR050425">
    <property type="entry name" value="NAD(P)_dehydrat-like"/>
</dbReference>
<dbReference type="InterPro" id="IPR001509">
    <property type="entry name" value="Epimerase_deHydtase"/>
</dbReference>
<dbReference type="SUPFAM" id="SSF51735">
    <property type="entry name" value="NAD(P)-binding Rossmann-fold domains"/>
    <property type="match status" value="1"/>
</dbReference>
<keyword evidence="1" id="KW-0560">Oxidoreductase</keyword>
<evidence type="ECO:0000259" key="3">
    <source>
        <dbReference type="Pfam" id="PF01370"/>
    </source>
</evidence>
<evidence type="ECO:0000313" key="5">
    <source>
        <dbReference type="Proteomes" id="UP001623232"/>
    </source>
</evidence>
<gene>
    <name evidence="4" type="ORF">QEZ52_03455</name>
</gene>
<feature type="domain" description="NAD-dependent epimerase/dehydratase" evidence="3">
    <location>
        <begin position="6"/>
        <end position="248"/>
    </location>
</feature>
<dbReference type="EMBL" id="CP123584">
    <property type="protein sequence ID" value="WZK89621.1"/>
    <property type="molecule type" value="Genomic_DNA"/>
</dbReference>
<name>A0ABZ2XU52_9RHOB</name>
<keyword evidence="5" id="KW-1185">Reference proteome</keyword>
<dbReference type="InterPro" id="IPR036291">
    <property type="entry name" value="NAD(P)-bd_dom_sf"/>
</dbReference>
<dbReference type="Gene3D" id="3.40.50.720">
    <property type="entry name" value="NAD(P)-binding Rossmann-like Domain"/>
    <property type="match status" value="1"/>
</dbReference>
<protein>
    <submittedName>
        <fullName evidence="4">Aldehyde reductase</fullName>
    </submittedName>
</protein>
<sequence length="342" mass="37643">MPETTVLVTGATGYIAKHLVLQLLNAGYHVVGSLRNMAREAELHTALAPHLTDPNALSRLRVVQLDLMSDPGWDTAMTGVDVLMHTASPFPIAQPKDENELIRPAVDGALRAVNAAKAAGINRVIMTSSSVAVMNGDLPQGKTTYDEEDWSDLDYPSVTPYVKSKTLAERAVWDWQAKDAPDMQITMINPTFVMGPPLDNNYGSSIDVIVRLITSKDPMLARFGMPCVDVRDIALMHIRAMERPDSAGQRILGVDRSLWYADMALTLKGAFPDRRIVTRVAPNLIVRFLSLFDAEIRSILPILGTSPQVSNSKARDLLGIDFRDVRTGIREAGQYLIDNRLV</sequence>
<reference evidence="4 5" key="1">
    <citation type="submission" date="2023-04" db="EMBL/GenBank/DDBJ databases">
        <title>Complete genome sequence of Alisedimentitalea scapharcae.</title>
        <authorList>
            <person name="Rong J.-C."/>
            <person name="Yi M.-L."/>
            <person name="Zhao Q."/>
        </authorList>
    </citation>
    <scope>NUCLEOTIDE SEQUENCE [LARGE SCALE GENOMIC DNA]</scope>
    <source>
        <strain evidence="4 5">KCTC 42119</strain>
    </source>
</reference>
<dbReference type="PANTHER" id="PTHR10366:SF564">
    <property type="entry name" value="STEROL-4-ALPHA-CARBOXYLATE 3-DEHYDROGENASE, DECARBOXYLATING"/>
    <property type="match status" value="1"/>
</dbReference>
<evidence type="ECO:0000313" key="4">
    <source>
        <dbReference type="EMBL" id="WZK89621.1"/>
    </source>
</evidence>
<evidence type="ECO:0000256" key="2">
    <source>
        <dbReference type="ARBA" id="ARBA00023445"/>
    </source>
</evidence>
<comment type="similarity">
    <text evidence="2">Belongs to the NAD(P)-dependent epimerase/dehydratase family. Dihydroflavonol-4-reductase subfamily.</text>
</comment>
<dbReference type="CDD" id="cd05227">
    <property type="entry name" value="AR_SDR_e"/>
    <property type="match status" value="1"/>
</dbReference>
<evidence type="ECO:0000256" key="1">
    <source>
        <dbReference type="ARBA" id="ARBA00023002"/>
    </source>
</evidence>
<dbReference type="Pfam" id="PF01370">
    <property type="entry name" value="Epimerase"/>
    <property type="match status" value="1"/>
</dbReference>
<organism evidence="4 5">
    <name type="scientific">Aliisedimentitalea scapharcae</name>
    <dbReference type="NCBI Taxonomy" id="1524259"/>
    <lineage>
        <taxon>Bacteria</taxon>
        <taxon>Pseudomonadati</taxon>
        <taxon>Pseudomonadota</taxon>
        <taxon>Alphaproteobacteria</taxon>
        <taxon>Rhodobacterales</taxon>
        <taxon>Roseobacteraceae</taxon>
        <taxon>Aliisedimentitalea</taxon>
    </lineage>
</organism>
<dbReference type="PANTHER" id="PTHR10366">
    <property type="entry name" value="NAD DEPENDENT EPIMERASE/DEHYDRATASE"/>
    <property type="match status" value="1"/>
</dbReference>
<dbReference type="RefSeq" id="WP_406648007.1">
    <property type="nucleotide sequence ID" value="NZ_CP123584.1"/>
</dbReference>